<dbReference type="PANTHER" id="PTHR11113:SF14">
    <property type="entry name" value="N-ACETYLGLUCOSAMINE-6-PHOSPHATE DEACETYLASE"/>
    <property type="match status" value="1"/>
</dbReference>
<evidence type="ECO:0000259" key="8">
    <source>
        <dbReference type="Pfam" id="PF01979"/>
    </source>
</evidence>
<feature type="binding site" evidence="6">
    <location>
        <begin position="171"/>
        <end position="172"/>
    </location>
    <ligand>
        <name>substrate</name>
    </ligand>
</feature>
<dbReference type="EMBL" id="CP080507">
    <property type="protein sequence ID" value="QYM78856.1"/>
    <property type="molecule type" value="Genomic_DNA"/>
</dbReference>
<evidence type="ECO:0000256" key="3">
    <source>
        <dbReference type="ARBA" id="ARBA00022801"/>
    </source>
</evidence>
<dbReference type="GO" id="GO:0046872">
    <property type="term" value="F:metal ion binding"/>
    <property type="evidence" value="ECO:0007669"/>
    <property type="project" value="UniProtKB-KW"/>
</dbReference>
<dbReference type="Pfam" id="PF01979">
    <property type="entry name" value="Amidohydro_1"/>
    <property type="match status" value="1"/>
</dbReference>
<dbReference type="InterPro" id="IPR006680">
    <property type="entry name" value="Amidohydro-rel"/>
</dbReference>
<evidence type="ECO:0000256" key="1">
    <source>
        <dbReference type="ARBA" id="ARBA00010716"/>
    </source>
</evidence>
<comment type="similarity">
    <text evidence="1 4">Belongs to the metallo-dependent hydrolases superfamily. NagA family.</text>
</comment>
<dbReference type="AlphaFoldDB" id="A0A8F9TTN4"/>
<dbReference type="Proteomes" id="UP000825051">
    <property type="component" value="Chromosome"/>
</dbReference>
<keyword evidence="10" id="KW-1185">Reference proteome</keyword>
<proteinExistence type="inferred from homology"/>
<dbReference type="PANTHER" id="PTHR11113">
    <property type="entry name" value="N-ACETYLGLUCOSAMINE-6-PHOSPHATE DEACETYLASE"/>
    <property type="match status" value="1"/>
</dbReference>
<keyword evidence="3 4" id="KW-0378">Hydrolase</keyword>
<accession>A0A8F9TTN4</accession>
<sequence length="325" mass="33767">MRISFPGLVDLQVNGFAGIDFNTPGRPPEQLATAFAAMRTRGVTRCLPTLITSSFERFAACARALAACNDPAIAGLHMEGPYLSPIDGARGAHPLAHVIPPSLDDFLRRQDAAGGRIVLVTLAPEVPGALALIEALAARGIRVAVGHTLAGREQIRDAVSAGATLSTHLGNGCPAQLPRHPNVIWEQLAEDGLSASLIVDGHHLPPSVVKSMIRAKGLARSILVTDAVAAACAPPGRYQLSDMEVVLDVTGRVSAAHANHLAGSSLALDTAVANTARFCGLALEEVLPLATTNPARLIGIAPAGQVTAEWNPESCHLTLLHVTGD</sequence>
<dbReference type="InterPro" id="IPR032466">
    <property type="entry name" value="Metal_Hydrolase"/>
</dbReference>
<keyword evidence="4" id="KW-0119">Carbohydrate metabolism</keyword>
<dbReference type="Gene3D" id="3.20.20.140">
    <property type="entry name" value="Metal-dependent hydrolases"/>
    <property type="match status" value="1"/>
</dbReference>
<evidence type="ECO:0000313" key="9">
    <source>
        <dbReference type="EMBL" id="QYM78856.1"/>
    </source>
</evidence>
<dbReference type="InterPro" id="IPR003764">
    <property type="entry name" value="GlcNAc_6-P_deAcase"/>
</dbReference>
<feature type="active site" description="Proton donor/acceptor" evidence="5">
    <location>
        <position position="226"/>
    </location>
</feature>
<evidence type="ECO:0000256" key="5">
    <source>
        <dbReference type="PIRSR" id="PIRSR038994-1"/>
    </source>
</evidence>
<name>A0A8F9TTN4_9BACT</name>
<dbReference type="RefSeq" id="WP_220161960.1">
    <property type="nucleotide sequence ID" value="NZ_CP080507.1"/>
</dbReference>
<keyword evidence="2 7" id="KW-0479">Metal-binding</keyword>
<reference evidence="9" key="1">
    <citation type="submission" date="2021-08" db="EMBL/GenBank/DDBJ databases">
        <title>Genome of a novel bacterium of the phylum Verrucomicrobia, Oleiharenicola sp. KSB-15.</title>
        <authorList>
            <person name="Chung J.-H."/>
            <person name="Ahn J.-H."/>
            <person name="Yoon Y."/>
            <person name="Kim D.-Y."/>
            <person name="An S.-H."/>
            <person name="Park I."/>
            <person name="Yeon J."/>
        </authorList>
    </citation>
    <scope>NUCLEOTIDE SEQUENCE</scope>
    <source>
        <strain evidence="9">KSB-15</strain>
    </source>
</reference>
<feature type="binding site" evidence="6">
    <location>
        <position position="92"/>
    </location>
    <ligand>
        <name>substrate</name>
    </ligand>
</feature>
<dbReference type="GO" id="GO:0008448">
    <property type="term" value="F:N-acetylglucosamine-6-phosphate deacetylase activity"/>
    <property type="evidence" value="ECO:0007669"/>
    <property type="project" value="InterPro"/>
</dbReference>
<dbReference type="SUPFAM" id="SSF51556">
    <property type="entry name" value="Metallo-dependent hydrolases"/>
    <property type="match status" value="1"/>
</dbReference>
<evidence type="ECO:0000313" key="10">
    <source>
        <dbReference type="Proteomes" id="UP000825051"/>
    </source>
</evidence>
<gene>
    <name evidence="9" type="ORF">K0B96_16365</name>
</gene>
<comment type="cofactor">
    <cofactor evidence="7">
        <name>a divalent metal cation</name>
        <dbReference type="ChEBI" id="CHEBI:60240"/>
    </cofactor>
    <text evidence="7">Binds 1 divalent metal cation per subunit.</text>
</comment>
<feature type="binding site" evidence="7">
    <location>
        <position position="168"/>
    </location>
    <ligand>
        <name>Zn(2+)</name>
        <dbReference type="ChEBI" id="CHEBI:29105"/>
    </ligand>
</feature>
<evidence type="ECO:0000256" key="7">
    <source>
        <dbReference type="PIRSR" id="PIRSR038994-3"/>
    </source>
</evidence>
<evidence type="ECO:0000256" key="6">
    <source>
        <dbReference type="PIRSR" id="PIRSR038994-2"/>
    </source>
</evidence>
<feature type="binding site" evidence="6">
    <location>
        <position position="203"/>
    </location>
    <ligand>
        <name>substrate</name>
    </ligand>
</feature>
<dbReference type="GO" id="GO:0006046">
    <property type="term" value="P:N-acetylglucosamine catabolic process"/>
    <property type="evidence" value="ECO:0007669"/>
    <property type="project" value="TreeGrafter"/>
</dbReference>
<feature type="binding site" evidence="7">
    <location>
        <position position="147"/>
    </location>
    <ligand>
        <name>Zn(2+)</name>
        <dbReference type="ChEBI" id="CHEBI:29105"/>
    </ligand>
</feature>
<dbReference type="KEGG" id="ole:K0B96_16365"/>
<feature type="domain" description="Amidohydrolase-related" evidence="8">
    <location>
        <begin position="5"/>
        <end position="307"/>
    </location>
</feature>
<evidence type="ECO:0000256" key="4">
    <source>
        <dbReference type="PIRNR" id="PIRNR038994"/>
    </source>
</evidence>
<protein>
    <submittedName>
        <fullName evidence="9">Amidohydrolase family protein</fullName>
    </submittedName>
</protein>
<feature type="binding site" evidence="7">
    <location>
        <position position="79"/>
    </location>
    <ligand>
        <name>Zn(2+)</name>
        <dbReference type="ChEBI" id="CHEBI:29105"/>
    </ligand>
</feature>
<feature type="binding site" evidence="6">
    <location>
        <begin position="261"/>
        <end position="263"/>
    </location>
    <ligand>
        <name>substrate</name>
    </ligand>
</feature>
<evidence type="ECO:0000256" key="2">
    <source>
        <dbReference type="ARBA" id="ARBA00022723"/>
    </source>
</evidence>
<dbReference type="PIRSF" id="PIRSF038994">
    <property type="entry name" value="NagA"/>
    <property type="match status" value="1"/>
</dbReference>
<organism evidence="9 10">
    <name type="scientific">Horticoccus luteus</name>
    <dbReference type="NCBI Taxonomy" id="2862869"/>
    <lineage>
        <taxon>Bacteria</taxon>
        <taxon>Pseudomonadati</taxon>
        <taxon>Verrucomicrobiota</taxon>
        <taxon>Opitutia</taxon>
        <taxon>Opitutales</taxon>
        <taxon>Opitutaceae</taxon>
        <taxon>Horticoccus</taxon>
    </lineage>
</organism>
<feature type="binding site" evidence="6">
    <location>
        <position position="179"/>
    </location>
    <ligand>
        <name>substrate</name>
    </ligand>
</feature>